<dbReference type="EMBL" id="WQKZ01000001">
    <property type="protein sequence ID" value="MVN74783.1"/>
    <property type="molecule type" value="Genomic_DNA"/>
</dbReference>
<feature type="region of interest" description="Disordered" evidence="1">
    <location>
        <begin position="314"/>
        <end position="366"/>
    </location>
</feature>
<dbReference type="Gene3D" id="3.20.20.140">
    <property type="entry name" value="Metal-dependent hydrolases"/>
    <property type="match status" value="1"/>
</dbReference>
<proteinExistence type="predicted"/>
<reference evidence="2 3" key="1">
    <citation type="submission" date="2019-12" db="EMBL/GenBank/DDBJ databases">
        <title>Hymenobacter sp. HMF4947 Genome sequencing and assembly.</title>
        <authorList>
            <person name="Kang H."/>
            <person name="Cha I."/>
            <person name="Kim H."/>
            <person name="Joh K."/>
        </authorList>
    </citation>
    <scope>NUCLEOTIDE SEQUENCE [LARGE SCALE GENOMIC DNA]</scope>
    <source>
        <strain evidence="2 3">HMF4947</strain>
    </source>
</reference>
<evidence type="ECO:0000313" key="3">
    <source>
        <dbReference type="Proteomes" id="UP000441336"/>
    </source>
</evidence>
<gene>
    <name evidence="2" type="ORF">GO988_00425</name>
</gene>
<dbReference type="Proteomes" id="UP000441336">
    <property type="component" value="Unassembled WGS sequence"/>
</dbReference>
<comment type="caution">
    <text evidence="2">The sequence shown here is derived from an EMBL/GenBank/DDBJ whole genome shotgun (WGS) entry which is preliminary data.</text>
</comment>
<sequence length="417" mass="43768">MKSPSTWSRRDFLVSATGASAALLLNPLATWAIDEVDPRVAALVASTIGIDTHNHIDVPLTTAEIPGPAIDLAGELKKSGLSAICMTFAVDYQELRDPGDAYERFLNGLTSLDQQVQRNGLKRALNLADLQAAHQKHQPTLIQSVEGGHFLEGKLERLQVAYDRGLRHLGLLHDHDASVPLGDVFTNPAHWGGLTAFGADTIRECNRLGILIDLSHANAATVAAALKVTTKPVLVSHTGLDTQLGQDPNMARLMKPRLISKEQAKTVAEAGGVIGVWTHLADSPLAYAQNVRALVDVVGIDHVCIGTDTKLTPAYRPAGGFGPKPGGPTSQPSSAPGTRPNGSSPSDKGPGGPGGVGGQGGGRAGERTNEAWQNQKVGFYYAVVDALLKTGFTADDIGKFGGGNFCRVFGAATAGHR</sequence>
<protein>
    <submittedName>
        <fullName evidence="2">Peptidase M19</fullName>
    </submittedName>
</protein>
<dbReference type="InterPro" id="IPR006311">
    <property type="entry name" value="TAT_signal"/>
</dbReference>
<dbReference type="PROSITE" id="PS51318">
    <property type="entry name" value="TAT"/>
    <property type="match status" value="1"/>
</dbReference>
<dbReference type="PROSITE" id="PS00869">
    <property type="entry name" value="RENAL_DIPEPTIDASE_1"/>
    <property type="match status" value="1"/>
</dbReference>
<dbReference type="PANTHER" id="PTHR10443">
    <property type="entry name" value="MICROSOMAL DIPEPTIDASE"/>
    <property type="match status" value="1"/>
</dbReference>
<name>A0A7K1T8S1_9BACT</name>
<keyword evidence="3" id="KW-1185">Reference proteome</keyword>
<evidence type="ECO:0000313" key="2">
    <source>
        <dbReference type="EMBL" id="MVN74783.1"/>
    </source>
</evidence>
<dbReference type="InterPro" id="IPR008257">
    <property type="entry name" value="Pept_M19"/>
</dbReference>
<accession>A0A7K1T8S1</accession>
<dbReference type="Pfam" id="PF01244">
    <property type="entry name" value="Peptidase_M19"/>
    <property type="match status" value="1"/>
</dbReference>
<dbReference type="GO" id="GO:0070573">
    <property type="term" value="F:metallodipeptidase activity"/>
    <property type="evidence" value="ECO:0007669"/>
    <property type="project" value="InterPro"/>
</dbReference>
<dbReference type="InterPro" id="IPR032466">
    <property type="entry name" value="Metal_Hydrolase"/>
</dbReference>
<dbReference type="PANTHER" id="PTHR10443:SF12">
    <property type="entry name" value="DIPEPTIDASE"/>
    <property type="match status" value="1"/>
</dbReference>
<dbReference type="GO" id="GO:0006508">
    <property type="term" value="P:proteolysis"/>
    <property type="evidence" value="ECO:0007669"/>
    <property type="project" value="InterPro"/>
</dbReference>
<dbReference type="PROSITE" id="PS51365">
    <property type="entry name" value="RENAL_DIPEPTIDASE_2"/>
    <property type="match status" value="1"/>
</dbReference>
<evidence type="ECO:0000256" key="1">
    <source>
        <dbReference type="SAM" id="MobiDB-lite"/>
    </source>
</evidence>
<organism evidence="2 3">
    <name type="scientific">Hymenobacter ginkgonis</name>
    <dbReference type="NCBI Taxonomy" id="2682976"/>
    <lineage>
        <taxon>Bacteria</taxon>
        <taxon>Pseudomonadati</taxon>
        <taxon>Bacteroidota</taxon>
        <taxon>Cytophagia</taxon>
        <taxon>Cytophagales</taxon>
        <taxon>Hymenobacteraceae</taxon>
        <taxon>Hymenobacter</taxon>
    </lineage>
</organism>
<dbReference type="SUPFAM" id="SSF51556">
    <property type="entry name" value="Metallo-dependent hydrolases"/>
    <property type="match status" value="1"/>
</dbReference>
<dbReference type="RefSeq" id="WP_157561568.1">
    <property type="nucleotide sequence ID" value="NZ_WQKZ01000001.1"/>
</dbReference>
<feature type="compositionally biased region" description="Gly residues" evidence="1">
    <location>
        <begin position="349"/>
        <end position="363"/>
    </location>
</feature>
<dbReference type="InterPro" id="IPR000180">
    <property type="entry name" value="Dipep_AS"/>
</dbReference>
<dbReference type="AlphaFoldDB" id="A0A7K1T8S1"/>